<dbReference type="AlphaFoldDB" id="A0A9Q0JVK6"/>
<dbReference type="FunFam" id="1.10.8.60:FF:000074">
    <property type="entry name" value="Chromosome transmission fidelity protein 18"/>
    <property type="match status" value="1"/>
</dbReference>
<evidence type="ECO:0000256" key="1">
    <source>
        <dbReference type="ARBA" id="ARBA00004123"/>
    </source>
</evidence>
<dbReference type="GO" id="GO:0005524">
    <property type="term" value="F:ATP binding"/>
    <property type="evidence" value="ECO:0007669"/>
    <property type="project" value="UniProtKB-KW"/>
</dbReference>
<feature type="region of interest" description="Disordered" evidence="11">
    <location>
        <begin position="884"/>
        <end position="926"/>
    </location>
</feature>
<dbReference type="CDD" id="cd18140">
    <property type="entry name" value="HLD_clamp_RFC"/>
    <property type="match status" value="1"/>
</dbReference>
<dbReference type="InterPro" id="IPR003593">
    <property type="entry name" value="AAA+_ATPase"/>
</dbReference>
<organism evidence="13 14">
    <name type="scientific">Protea cynaroides</name>
    <dbReference type="NCBI Taxonomy" id="273540"/>
    <lineage>
        <taxon>Eukaryota</taxon>
        <taxon>Viridiplantae</taxon>
        <taxon>Streptophyta</taxon>
        <taxon>Embryophyta</taxon>
        <taxon>Tracheophyta</taxon>
        <taxon>Spermatophyta</taxon>
        <taxon>Magnoliopsida</taxon>
        <taxon>Proteales</taxon>
        <taxon>Proteaceae</taxon>
        <taxon>Protea</taxon>
    </lineage>
</organism>
<dbReference type="OrthoDB" id="2195431at2759"/>
<feature type="region of interest" description="Disordered" evidence="11">
    <location>
        <begin position="25"/>
        <end position="144"/>
    </location>
</feature>
<dbReference type="InterPro" id="IPR003959">
    <property type="entry name" value="ATPase_AAA_core"/>
</dbReference>
<keyword evidence="8" id="KW-0131">Cell cycle</keyword>
<dbReference type="EMBL" id="JAMYWD010000011">
    <property type="protein sequence ID" value="KAJ4954364.1"/>
    <property type="molecule type" value="Genomic_DNA"/>
</dbReference>
<dbReference type="GO" id="GO:0003677">
    <property type="term" value="F:DNA binding"/>
    <property type="evidence" value="ECO:0007669"/>
    <property type="project" value="UniProtKB-KW"/>
</dbReference>
<dbReference type="Gene3D" id="1.10.8.60">
    <property type="match status" value="1"/>
</dbReference>
<accession>A0A9Q0JVK6</accession>
<gene>
    <name evidence="13" type="ORF">NE237_011147</name>
</gene>
<comment type="similarity">
    <text evidence="9">Belongs to the activator 1 small subunits family. CTF18 subfamily.</text>
</comment>
<feature type="compositionally biased region" description="Acidic residues" evidence="11">
    <location>
        <begin position="25"/>
        <end position="42"/>
    </location>
</feature>
<evidence type="ECO:0000256" key="10">
    <source>
        <dbReference type="ARBA" id="ARBA00069525"/>
    </source>
</evidence>
<feature type="compositionally biased region" description="Low complexity" evidence="11">
    <location>
        <begin position="898"/>
        <end position="923"/>
    </location>
</feature>
<dbReference type="GO" id="GO:0005634">
    <property type="term" value="C:nucleus"/>
    <property type="evidence" value="ECO:0007669"/>
    <property type="project" value="UniProtKB-SubCell"/>
</dbReference>
<evidence type="ECO:0000256" key="2">
    <source>
        <dbReference type="ARBA" id="ARBA00011480"/>
    </source>
</evidence>
<keyword evidence="6" id="KW-0238">DNA-binding</keyword>
<comment type="subcellular location">
    <subcellularLocation>
        <location evidence="1">Nucleus</location>
    </subcellularLocation>
</comment>
<protein>
    <recommendedName>
        <fullName evidence="10">Chromosome transmission fidelity protein 18 homolog</fullName>
    </recommendedName>
</protein>
<evidence type="ECO:0000256" key="3">
    <source>
        <dbReference type="ARBA" id="ARBA00022705"/>
    </source>
</evidence>
<keyword evidence="14" id="KW-1185">Reference proteome</keyword>
<evidence type="ECO:0000256" key="5">
    <source>
        <dbReference type="ARBA" id="ARBA00022840"/>
    </source>
</evidence>
<comment type="subunit">
    <text evidence="2">Heterotetramer of subunits RFC2, RFC3, RFC4 and RFC5 that can form a complex with RFC1.</text>
</comment>
<dbReference type="SMART" id="SM00382">
    <property type="entry name" value="AAA"/>
    <property type="match status" value="1"/>
</dbReference>
<dbReference type="SUPFAM" id="SSF52540">
    <property type="entry name" value="P-loop containing nucleoside triphosphate hydrolases"/>
    <property type="match status" value="1"/>
</dbReference>
<dbReference type="PANTHER" id="PTHR46765:SF1">
    <property type="entry name" value="P-LOOP CONTAINING NUCLEOSIDE TRIPHOSPHATE HYDROLASES SUPERFAMILY PROTEIN"/>
    <property type="match status" value="1"/>
</dbReference>
<dbReference type="Pfam" id="PF00004">
    <property type="entry name" value="AAA"/>
    <property type="match status" value="1"/>
</dbReference>
<evidence type="ECO:0000256" key="4">
    <source>
        <dbReference type="ARBA" id="ARBA00022741"/>
    </source>
</evidence>
<name>A0A9Q0JVK6_9MAGN</name>
<dbReference type="InterPro" id="IPR053016">
    <property type="entry name" value="CTF18-RFC_complex"/>
</dbReference>
<evidence type="ECO:0000256" key="9">
    <source>
        <dbReference type="ARBA" id="ARBA00043975"/>
    </source>
</evidence>
<keyword evidence="5" id="KW-0067">ATP-binding</keyword>
<dbReference type="GO" id="GO:0006260">
    <property type="term" value="P:DNA replication"/>
    <property type="evidence" value="ECO:0007669"/>
    <property type="project" value="UniProtKB-KW"/>
</dbReference>
<evidence type="ECO:0000256" key="11">
    <source>
        <dbReference type="SAM" id="MobiDB-lite"/>
    </source>
</evidence>
<evidence type="ECO:0000256" key="8">
    <source>
        <dbReference type="ARBA" id="ARBA00023306"/>
    </source>
</evidence>
<feature type="domain" description="AAA+ ATPase" evidence="12">
    <location>
        <begin position="354"/>
        <end position="509"/>
    </location>
</feature>
<feature type="compositionally biased region" description="Low complexity" evidence="11">
    <location>
        <begin position="43"/>
        <end position="76"/>
    </location>
</feature>
<evidence type="ECO:0000313" key="13">
    <source>
        <dbReference type="EMBL" id="KAJ4954364.1"/>
    </source>
</evidence>
<keyword evidence="4" id="KW-0547">Nucleotide-binding</keyword>
<dbReference type="InterPro" id="IPR027417">
    <property type="entry name" value="P-loop_NTPase"/>
</dbReference>
<dbReference type="CDD" id="cd00009">
    <property type="entry name" value="AAA"/>
    <property type="match status" value="1"/>
</dbReference>
<dbReference type="GO" id="GO:0016887">
    <property type="term" value="F:ATP hydrolysis activity"/>
    <property type="evidence" value="ECO:0007669"/>
    <property type="project" value="InterPro"/>
</dbReference>
<dbReference type="Gene3D" id="3.40.50.300">
    <property type="entry name" value="P-loop containing nucleotide triphosphate hydrolases"/>
    <property type="match status" value="1"/>
</dbReference>
<dbReference type="PANTHER" id="PTHR46765">
    <property type="entry name" value="P-LOOP CONTAINING NUCLEOSIDE TRIPHOSPHATE HYDROLASES SUPERFAMILY PROTEIN"/>
    <property type="match status" value="1"/>
</dbReference>
<evidence type="ECO:0000256" key="7">
    <source>
        <dbReference type="ARBA" id="ARBA00023242"/>
    </source>
</evidence>
<reference evidence="13" key="1">
    <citation type="journal article" date="2023" name="Plant J.">
        <title>The genome of the king protea, Protea cynaroides.</title>
        <authorList>
            <person name="Chang J."/>
            <person name="Duong T.A."/>
            <person name="Schoeman C."/>
            <person name="Ma X."/>
            <person name="Roodt D."/>
            <person name="Barker N."/>
            <person name="Li Z."/>
            <person name="Van de Peer Y."/>
            <person name="Mizrachi E."/>
        </authorList>
    </citation>
    <scope>NUCLEOTIDE SEQUENCE</scope>
    <source>
        <tissue evidence="13">Young leaves</tissue>
    </source>
</reference>
<comment type="caution">
    <text evidence="13">The sequence shown here is derived from an EMBL/GenBank/DDBJ whole genome shotgun (WGS) entry which is preliminary data.</text>
</comment>
<dbReference type="InterPro" id="IPR047854">
    <property type="entry name" value="RFC_lid"/>
</dbReference>
<feature type="compositionally biased region" description="Basic and acidic residues" evidence="11">
    <location>
        <begin position="111"/>
        <end position="124"/>
    </location>
</feature>
<dbReference type="Proteomes" id="UP001141806">
    <property type="component" value="Unassembled WGS sequence"/>
</dbReference>
<sequence>MDMDMDMEIPLPEELEWLESNALIQEEEEEDYYYPEEEEEVQEQQQQQQKQRQSLEPPHTTQPSSSTSNSYIKSTSVADLSLAAENHINGKKRPRVDKCRSDVSSSGNETSDGKRSRVDPLPDIEHDDDWLPNLPPQEDTDSAPPVVEEKFISRFASEIEGAYMPITGPSGDRVYAKMSWAEVNDASKKLRVQGYANGLVLEPINVLMEKVEQEALSKALQTSSESPNDLILPEAPVVTEQLWVDKYAPNSFTELLSVEQTNREVLLWLKQWDSRVFGSEIRDTTDDVLSALRRHSARAQNKQSSDISYFGKKKGFSSSYQTSRHSSNLFKENDKLKSLQELWNKKSRTSSPLEQKVLLLCGPPGLGKTTLAHVAARHCGYRVVEINASDDRSSSTIEAKILDVVQMNSIMADSKPKCLVIDEIDGALGDGKGAVEVILKMVAAGKKYEAGKGNVAQEEKPGKISSKKGLKTASLSRPVICICNDLFAPALRPLRQVAKVHMFVQPTVSRVVNRLKYICNKEGFRASSIALTALAEYTDCDIRSCLNTLQFLNKKKETLNVLELDSQVVGRKDMSRSVFDVWRGVFQKRKLKHERKSMNGCSSTASDFDSLHSLISNCGDYELTMGGIHENILQRYHDPRMQKTVKCLDVLGVSDFMHQYIMRTQQMPLYVYQPTFAIAIHNLIAQIEKPNIEWPKSFHRYRTMFMEKKDILRSWNNKISPSISRHLSPECFVEDVLSPLLHILSPPTLRPVALHLLSEREKDNIAQLVDTMVSYSITYKNMKTEPLPSTPRYEGALDTLALSFEPPISDFINFEGYRSGHSGLSSAMKQILVHEVEKQKILRESIGGPRHSYGGNKENRALLGENDEAFSVKTYGVASFESMENGKDKSKHMLSKASTSTNSSTSGLNRNATTSTKGTASASKIRHTSSSNFFDRFRKFKSNDPQGSENALPKPVTLERDQRPLLFKFNEGFTNAIKRPVRIRELLL</sequence>
<evidence type="ECO:0000256" key="6">
    <source>
        <dbReference type="ARBA" id="ARBA00023125"/>
    </source>
</evidence>
<proteinExistence type="inferred from homology"/>
<keyword evidence="3" id="KW-0235">DNA replication</keyword>
<evidence type="ECO:0000259" key="12">
    <source>
        <dbReference type="SMART" id="SM00382"/>
    </source>
</evidence>
<keyword evidence="7" id="KW-0539">Nucleus</keyword>
<evidence type="ECO:0000313" key="14">
    <source>
        <dbReference type="Proteomes" id="UP001141806"/>
    </source>
</evidence>